<evidence type="ECO:0008006" key="3">
    <source>
        <dbReference type="Google" id="ProtNLM"/>
    </source>
</evidence>
<organism evidence="1 2">
    <name type="scientific">Candidatus Yanofskybacteria bacterium GW2011_GWA2_44_9</name>
    <dbReference type="NCBI Taxonomy" id="1619025"/>
    <lineage>
        <taxon>Bacteria</taxon>
        <taxon>Candidatus Yanofskyibacteriota</taxon>
    </lineage>
</organism>
<dbReference type="InterPro" id="IPR036390">
    <property type="entry name" value="WH_DNA-bd_sf"/>
</dbReference>
<dbReference type="AlphaFoldDB" id="A0A0G1KGR9"/>
<comment type="caution">
    <text evidence="1">The sequence shown here is derived from an EMBL/GenBank/DDBJ whole genome shotgun (WGS) entry which is preliminary data.</text>
</comment>
<sequence length="201" mass="22945">MNHLSKDITACLILCAKLIFATEDKFFRRKLFGKLSDFISALTVWGGKEGQKSVLAAPVIVKIKGLLELLEYLEHSAGIEETILLSVKRNLMNLELKFLKLQKESSTTADKEIKAGSRFETLTAPQTKIAKQHEYKPNSNKEKILDFIKKSPRVRTKEIIDRFSLISDRTVKRSLAELIRIGLVQKKLEDRAVYYYSADIN</sequence>
<dbReference type="Proteomes" id="UP000034032">
    <property type="component" value="Unassembled WGS sequence"/>
</dbReference>
<proteinExistence type="predicted"/>
<dbReference type="Gene3D" id="1.10.10.10">
    <property type="entry name" value="Winged helix-like DNA-binding domain superfamily/Winged helix DNA-binding domain"/>
    <property type="match status" value="1"/>
</dbReference>
<dbReference type="EMBL" id="LCJR01000002">
    <property type="protein sequence ID" value="KKT82723.1"/>
    <property type="molecule type" value="Genomic_DNA"/>
</dbReference>
<dbReference type="SUPFAM" id="SSF46785">
    <property type="entry name" value="Winged helix' DNA-binding domain"/>
    <property type="match status" value="1"/>
</dbReference>
<reference evidence="1 2" key="1">
    <citation type="journal article" date="2015" name="Nature">
        <title>rRNA introns, odd ribosomes, and small enigmatic genomes across a large radiation of phyla.</title>
        <authorList>
            <person name="Brown C.T."/>
            <person name="Hug L.A."/>
            <person name="Thomas B.C."/>
            <person name="Sharon I."/>
            <person name="Castelle C.J."/>
            <person name="Singh A."/>
            <person name="Wilkins M.J."/>
            <person name="Williams K.H."/>
            <person name="Banfield J.F."/>
        </authorList>
    </citation>
    <scope>NUCLEOTIDE SEQUENCE [LARGE SCALE GENOMIC DNA]</scope>
</reference>
<dbReference type="InterPro" id="IPR036388">
    <property type="entry name" value="WH-like_DNA-bd_sf"/>
</dbReference>
<accession>A0A0G1KGR9</accession>
<name>A0A0G1KGR9_9BACT</name>
<protein>
    <recommendedName>
        <fullName evidence="3">HTH deoR-type domain-containing protein</fullName>
    </recommendedName>
</protein>
<gene>
    <name evidence="1" type="ORF">UW79_C0002G0040</name>
</gene>
<evidence type="ECO:0000313" key="1">
    <source>
        <dbReference type="EMBL" id="KKT82723.1"/>
    </source>
</evidence>
<evidence type="ECO:0000313" key="2">
    <source>
        <dbReference type="Proteomes" id="UP000034032"/>
    </source>
</evidence>